<dbReference type="PROSITE" id="PS50011">
    <property type="entry name" value="PROTEIN_KINASE_DOM"/>
    <property type="match status" value="1"/>
</dbReference>
<dbReference type="PANTHER" id="PTHR44167">
    <property type="entry name" value="OVARIAN-SPECIFIC SERINE/THREONINE-PROTEIN KINASE LOK-RELATED"/>
    <property type="match status" value="1"/>
</dbReference>
<dbReference type="AlphaFoldDB" id="A0A6A5V8I4"/>
<dbReference type="PANTHER" id="PTHR44167:SF24">
    <property type="entry name" value="SERINE_THREONINE-PROTEIN KINASE CHK2"/>
    <property type="match status" value="1"/>
</dbReference>
<keyword evidence="3" id="KW-1185">Reference proteome</keyword>
<feature type="domain" description="Protein kinase" evidence="1">
    <location>
        <begin position="108"/>
        <end position="436"/>
    </location>
</feature>
<accession>A0A6A5V8I4</accession>
<dbReference type="Proteomes" id="UP000800036">
    <property type="component" value="Unassembled WGS sequence"/>
</dbReference>
<name>A0A6A5V8I4_9PLEO</name>
<dbReference type="Pfam" id="PF00069">
    <property type="entry name" value="Pkinase"/>
    <property type="match status" value="1"/>
</dbReference>
<dbReference type="EMBL" id="ML976694">
    <property type="protein sequence ID" value="KAF1971336.1"/>
    <property type="molecule type" value="Genomic_DNA"/>
</dbReference>
<evidence type="ECO:0000313" key="2">
    <source>
        <dbReference type="EMBL" id="KAF1971336.1"/>
    </source>
</evidence>
<dbReference type="GO" id="GO:0005524">
    <property type="term" value="F:ATP binding"/>
    <property type="evidence" value="ECO:0007669"/>
    <property type="project" value="InterPro"/>
</dbReference>
<dbReference type="CDD" id="cd00180">
    <property type="entry name" value="PKc"/>
    <property type="match status" value="1"/>
</dbReference>
<organism evidence="2 3">
    <name type="scientific">Bimuria novae-zelandiae CBS 107.79</name>
    <dbReference type="NCBI Taxonomy" id="1447943"/>
    <lineage>
        <taxon>Eukaryota</taxon>
        <taxon>Fungi</taxon>
        <taxon>Dikarya</taxon>
        <taxon>Ascomycota</taxon>
        <taxon>Pezizomycotina</taxon>
        <taxon>Dothideomycetes</taxon>
        <taxon>Pleosporomycetidae</taxon>
        <taxon>Pleosporales</taxon>
        <taxon>Massarineae</taxon>
        <taxon>Didymosphaeriaceae</taxon>
        <taxon>Bimuria</taxon>
    </lineage>
</organism>
<keyword evidence="2" id="KW-0418">Kinase</keyword>
<dbReference type="Gene3D" id="1.10.510.10">
    <property type="entry name" value="Transferase(Phosphotransferase) domain 1"/>
    <property type="match status" value="1"/>
</dbReference>
<dbReference type="SUPFAM" id="SSF56112">
    <property type="entry name" value="Protein kinase-like (PK-like)"/>
    <property type="match status" value="1"/>
</dbReference>
<reference evidence="2" key="1">
    <citation type="journal article" date="2020" name="Stud. Mycol.">
        <title>101 Dothideomycetes genomes: a test case for predicting lifestyles and emergence of pathogens.</title>
        <authorList>
            <person name="Haridas S."/>
            <person name="Albert R."/>
            <person name="Binder M."/>
            <person name="Bloem J."/>
            <person name="Labutti K."/>
            <person name="Salamov A."/>
            <person name="Andreopoulos B."/>
            <person name="Baker S."/>
            <person name="Barry K."/>
            <person name="Bills G."/>
            <person name="Bluhm B."/>
            <person name="Cannon C."/>
            <person name="Castanera R."/>
            <person name="Culley D."/>
            <person name="Daum C."/>
            <person name="Ezra D."/>
            <person name="Gonzalez J."/>
            <person name="Henrissat B."/>
            <person name="Kuo A."/>
            <person name="Liang C."/>
            <person name="Lipzen A."/>
            <person name="Lutzoni F."/>
            <person name="Magnuson J."/>
            <person name="Mondo S."/>
            <person name="Nolan M."/>
            <person name="Ohm R."/>
            <person name="Pangilinan J."/>
            <person name="Park H.-J."/>
            <person name="Ramirez L."/>
            <person name="Alfaro M."/>
            <person name="Sun H."/>
            <person name="Tritt A."/>
            <person name="Yoshinaga Y."/>
            <person name="Zwiers L.-H."/>
            <person name="Turgeon B."/>
            <person name="Goodwin S."/>
            <person name="Spatafora J."/>
            <person name="Crous P."/>
            <person name="Grigoriev I."/>
        </authorList>
    </citation>
    <scope>NUCLEOTIDE SEQUENCE</scope>
    <source>
        <strain evidence="2">CBS 107.79</strain>
    </source>
</reference>
<dbReference type="GO" id="GO:0005634">
    <property type="term" value="C:nucleus"/>
    <property type="evidence" value="ECO:0007669"/>
    <property type="project" value="TreeGrafter"/>
</dbReference>
<proteinExistence type="predicted"/>
<protein>
    <submittedName>
        <fullName evidence="2">Kinase-like protein</fullName>
    </submittedName>
</protein>
<dbReference type="InterPro" id="IPR011009">
    <property type="entry name" value="Kinase-like_dom_sf"/>
</dbReference>
<dbReference type="InterPro" id="IPR000719">
    <property type="entry name" value="Prot_kinase_dom"/>
</dbReference>
<dbReference type="SMART" id="SM00220">
    <property type="entry name" value="S_TKc"/>
    <property type="match status" value="1"/>
</dbReference>
<evidence type="ECO:0000313" key="3">
    <source>
        <dbReference type="Proteomes" id="UP000800036"/>
    </source>
</evidence>
<gene>
    <name evidence="2" type="ORF">BU23DRAFT_600434</name>
</gene>
<dbReference type="GO" id="GO:0004674">
    <property type="term" value="F:protein serine/threonine kinase activity"/>
    <property type="evidence" value="ECO:0007669"/>
    <property type="project" value="TreeGrafter"/>
</dbReference>
<sequence length="463" mass="52860">MIRILYQHSWSEFPRGQEDSGSSEDSDNDDYKTAISTFSTATYHTAISGTGIDHERKLGRLQLDAEYAKILLRKQLFPVDLDHEKNWSGRGQHVEFGRHEKSLLDGLFQVEHTLGSTSSAIVQSVKCRRILLARKTIRCNRHFTKDQAIEEVAHLTRLSHSHIVQAIGTYTIGNDLSILLYPVAEYNLETFLDELYPVQLHKYEWEERVISLPKGLPCLCNAVLYIHTNMTKHMDIKPRNILVRDVRQSEAPHPFNASFKFYIADFGISRSYDSLDATETEGPTRCTRKYAAPEVVDRERRGLAADIFSLGCVFIEIYSVLARLSQPWARQNQDKSFSEFAWIMRRTAYEEATYEYASDNDLLDQLLNVLAGNELGDTSYQANIIPVQEFLSMIGKDNPFFEKPLQEVIRMISANPRQRPTAEELAAYWGKTEPCCSSGRDKLEAAPTIHVTDNVLQMIPTRA</sequence>
<evidence type="ECO:0000259" key="1">
    <source>
        <dbReference type="PROSITE" id="PS50011"/>
    </source>
</evidence>
<dbReference type="Gene3D" id="3.30.200.20">
    <property type="entry name" value="Phosphorylase Kinase, domain 1"/>
    <property type="match status" value="1"/>
</dbReference>
<dbReference type="GO" id="GO:0044773">
    <property type="term" value="P:mitotic DNA damage checkpoint signaling"/>
    <property type="evidence" value="ECO:0007669"/>
    <property type="project" value="TreeGrafter"/>
</dbReference>
<dbReference type="OrthoDB" id="4062651at2759"/>
<keyword evidence="2" id="KW-0808">Transferase</keyword>